<accession>A0A2Z7BAA5</accession>
<reference evidence="1 2" key="1">
    <citation type="journal article" date="2015" name="Proc. Natl. Acad. Sci. U.S.A.">
        <title>The resurrection genome of Boea hygrometrica: A blueprint for survival of dehydration.</title>
        <authorList>
            <person name="Xiao L."/>
            <person name="Yang G."/>
            <person name="Zhang L."/>
            <person name="Yang X."/>
            <person name="Zhao S."/>
            <person name="Ji Z."/>
            <person name="Zhou Q."/>
            <person name="Hu M."/>
            <person name="Wang Y."/>
            <person name="Chen M."/>
            <person name="Xu Y."/>
            <person name="Jin H."/>
            <person name="Xiao X."/>
            <person name="Hu G."/>
            <person name="Bao F."/>
            <person name="Hu Y."/>
            <person name="Wan P."/>
            <person name="Li L."/>
            <person name="Deng X."/>
            <person name="Kuang T."/>
            <person name="Xiang C."/>
            <person name="Zhu J.K."/>
            <person name="Oliver M.J."/>
            <person name="He Y."/>
        </authorList>
    </citation>
    <scope>NUCLEOTIDE SEQUENCE [LARGE SCALE GENOMIC DNA]</scope>
    <source>
        <strain evidence="2">cv. XS01</strain>
    </source>
</reference>
<organism evidence="1 2">
    <name type="scientific">Dorcoceras hygrometricum</name>
    <dbReference type="NCBI Taxonomy" id="472368"/>
    <lineage>
        <taxon>Eukaryota</taxon>
        <taxon>Viridiplantae</taxon>
        <taxon>Streptophyta</taxon>
        <taxon>Embryophyta</taxon>
        <taxon>Tracheophyta</taxon>
        <taxon>Spermatophyta</taxon>
        <taxon>Magnoliopsida</taxon>
        <taxon>eudicotyledons</taxon>
        <taxon>Gunneridae</taxon>
        <taxon>Pentapetalae</taxon>
        <taxon>asterids</taxon>
        <taxon>lamiids</taxon>
        <taxon>Lamiales</taxon>
        <taxon>Gesneriaceae</taxon>
        <taxon>Didymocarpoideae</taxon>
        <taxon>Trichosporeae</taxon>
        <taxon>Loxocarpinae</taxon>
        <taxon>Dorcoceras</taxon>
    </lineage>
</organism>
<proteinExistence type="predicted"/>
<dbReference type="AlphaFoldDB" id="A0A2Z7BAA5"/>
<sequence length="176" mass="19896">MSLFDLQDVRIVIGSLATLDIPMVIDLIEIYVLKGPYCTLTMTNWFLQALSVIPRPIAAPPPAAGAFVIGLVSISVMRRFRPYPNSPALLVQTDEGLVFPVVDLIRRIYRRLHLKSQIPCEFGWSQAPRRQQGQFLNLRCASGKLDPDPTLRQEWYQSQGSDPSIHIVPELRRISD</sequence>
<name>A0A2Z7BAA5_9LAMI</name>
<dbReference type="Proteomes" id="UP000250235">
    <property type="component" value="Unassembled WGS sequence"/>
</dbReference>
<dbReference type="EMBL" id="KV007730">
    <property type="protein sequence ID" value="KZV31170.1"/>
    <property type="molecule type" value="Genomic_DNA"/>
</dbReference>
<evidence type="ECO:0000313" key="2">
    <source>
        <dbReference type="Proteomes" id="UP000250235"/>
    </source>
</evidence>
<evidence type="ECO:0000313" key="1">
    <source>
        <dbReference type="EMBL" id="KZV31170.1"/>
    </source>
</evidence>
<gene>
    <name evidence="1" type="ORF">F511_05643</name>
</gene>
<keyword evidence="2" id="KW-1185">Reference proteome</keyword>
<protein>
    <submittedName>
        <fullName evidence="1">Uncharacterized protein</fullName>
    </submittedName>
</protein>